<evidence type="ECO:0000256" key="4">
    <source>
        <dbReference type="SAM" id="SignalP"/>
    </source>
</evidence>
<keyword evidence="4" id="KW-0732">Signal</keyword>
<dbReference type="InterPro" id="IPR029058">
    <property type="entry name" value="AB_hydrolase_fold"/>
</dbReference>
<dbReference type="InterPro" id="IPR000801">
    <property type="entry name" value="Esterase-like"/>
</dbReference>
<comment type="similarity">
    <text evidence="1">Belongs to the esterase D family.</text>
</comment>
<dbReference type="Proteomes" id="UP000460626">
    <property type="component" value="Unassembled WGS sequence"/>
</dbReference>
<evidence type="ECO:0000313" key="6">
    <source>
        <dbReference type="Proteomes" id="UP000460626"/>
    </source>
</evidence>
<evidence type="ECO:0000256" key="1">
    <source>
        <dbReference type="ARBA" id="ARBA00005622"/>
    </source>
</evidence>
<gene>
    <name evidence="5" type="ORF">GRI62_05860</name>
</gene>
<feature type="chain" id="PRO_5033062982" evidence="4">
    <location>
        <begin position="20"/>
        <end position="347"/>
    </location>
</feature>
<dbReference type="AlphaFoldDB" id="A0A844ZXW3"/>
<dbReference type="RefSeq" id="WP_160731822.1">
    <property type="nucleotide sequence ID" value="NZ_BMJK01000001.1"/>
</dbReference>
<feature type="signal peptide" evidence="4">
    <location>
        <begin position="1"/>
        <end position="19"/>
    </location>
</feature>
<evidence type="ECO:0000256" key="2">
    <source>
        <dbReference type="ARBA" id="ARBA00022801"/>
    </source>
</evidence>
<protein>
    <submittedName>
        <fullName evidence="5">Alpha/beta hydrolase</fullName>
    </submittedName>
</protein>
<comment type="caution">
    <text evidence="5">The sequence shown here is derived from an EMBL/GenBank/DDBJ whole genome shotgun (WGS) entry which is preliminary data.</text>
</comment>
<accession>A0A844ZXW3</accession>
<reference evidence="5 6" key="1">
    <citation type="submission" date="2019-12" db="EMBL/GenBank/DDBJ databases">
        <title>Genomic-based taxomic classification of the family Erythrobacteraceae.</title>
        <authorList>
            <person name="Xu L."/>
        </authorList>
    </citation>
    <scope>NUCLEOTIDE SEQUENCE [LARGE SCALE GENOMIC DNA]</scope>
    <source>
        <strain evidence="5 6">RC4-10-4</strain>
    </source>
</reference>
<proteinExistence type="inferred from homology"/>
<keyword evidence="6" id="KW-1185">Reference proteome</keyword>
<keyword evidence="2 5" id="KW-0378">Hydrolase</keyword>
<evidence type="ECO:0000313" key="5">
    <source>
        <dbReference type="EMBL" id="MXO93131.1"/>
    </source>
</evidence>
<dbReference type="Pfam" id="PF00756">
    <property type="entry name" value="Esterase"/>
    <property type="match status" value="1"/>
</dbReference>
<dbReference type="Gene3D" id="3.40.50.1820">
    <property type="entry name" value="alpha/beta hydrolase"/>
    <property type="match status" value="1"/>
</dbReference>
<dbReference type="EMBL" id="WTYH01000001">
    <property type="protein sequence ID" value="MXO93131.1"/>
    <property type="molecule type" value="Genomic_DNA"/>
</dbReference>
<dbReference type="PANTHER" id="PTHR40841">
    <property type="entry name" value="SIDEROPHORE TRIACETYLFUSARININE C ESTERASE"/>
    <property type="match status" value="1"/>
</dbReference>
<dbReference type="SUPFAM" id="SSF53474">
    <property type="entry name" value="alpha/beta-Hydrolases"/>
    <property type="match status" value="1"/>
</dbReference>
<dbReference type="GO" id="GO:0016788">
    <property type="term" value="F:hydrolase activity, acting on ester bonds"/>
    <property type="evidence" value="ECO:0007669"/>
    <property type="project" value="TreeGrafter"/>
</dbReference>
<evidence type="ECO:0000256" key="3">
    <source>
        <dbReference type="SAM" id="MobiDB-lite"/>
    </source>
</evidence>
<organism evidence="5 6">
    <name type="scientific">Aurantiacibacter arachoides</name>
    <dbReference type="NCBI Taxonomy" id="1850444"/>
    <lineage>
        <taxon>Bacteria</taxon>
        <taxon>Pseudomonadati</taxon>
        <taxon>Pseudomonadota</taxon>
        <taxon>Alphaproteobacteria</taxon>
        <taxon>Sphingomonadales</taxon>
        <taxon>Erythrobacteraceae</taxon>
        <taxon>Aurantiacibacter</taxon>
    </lineage>
</organism>
<dbReference type="PANTHER" id="PTHR40841:SF2">
    <property type="entry name" value="SIDEROPHORE-DEGRADING ESTERASE (EUROFUNG)"/>
    <property type="match status" value="1"/>
</dbReference>
<name>A0A844ZXW3_9SPHN</name>
<feature type="region of interest" description="Disordered" evidence="3">
    <location>
        <begin position="289"/>
        <end position="322"/>
    </location>
</feature>
<sequence>MIRQLVAALAALVAAPAAAQLGGGTPHVTATSYTVHSDALGGERVVTVRLPTSYGDDPARRYPVVYLLDGGVEQDFDHIAGIVQSRDMNWSFDEFILVGVQSINRRHFFAPPAAEPAPYVEALGAEPGGTFLYRDFLRDELKPMVDNAFRTDGHDAVIGESLAALFVVETMLEEPTLFEDYIAISPSLWWEEMKYGREAASYLNRFPQDGVARRLYLTVANEGVWHREGVERLVDALRTSAPPNLGWTFVPVEDSETHGTLFHPMALDAFRTLYGTPTREYRAQPLIGGPAVREDTPEETARREGECTPDNSRPTTPGAVEQGRERLYYECLLLDLGPRPREGTLGP</sequence>
<feature type="compositionally biased region" description="Basic and acidic residues" evidence="3">
    <location>
        <begin position="292"/>
        <end position="306"/>
    </location>
</feature>
<dbReference type="InterPro" id="IPR052558">
    <property type="entry name" value="Siderophore_Hydrolase_D"/>
</dbReference>
<dbReference type="OrthoDB" id="5523653at2"/>